<dbReference type="Pfam" id="PF13527">
    <property type="entry name" value="Acetyltransf_9"/>
    <property type="match status" value="1"/>
</dbReference>
<dbReference type="RefSeq" id="WP_093996698.1">
    <property type="nucleotide sequence ID" value="NZ_FXYD01000003.1"/>
</dbReference>
<dbReference type="CDD" id="cd04301">
    <property type="entry name" value="NAT_SF"/>
    <property type="match status" value="1"/>
</dbReference>
<gene>
    <name evidence="2" type="ORF">OCA8868_02330</name>
</gene>
<dbReference type="InterPro" id="IPR016181">
    <property type="entry name" value="Acyl_CoA_acyltransferase"/>
</dbReference>
<dbReference type="Gene3D" id="3.40.630.30">
    <property type="match status" value="1"/>
</dbReference>
<reference evidence="3" key="1">
    <citation type="submission" date="2017-05" db="EMBL/GenBank/DDBJ databases">
        <authorList>
            <person name="Rodrigo-Torres L."/>
            <person name="Arahal R. D."/>
            <person name="Lucena T."/>
        </authorList>
    </citation>
    <scope>NUCLEOTIDE SEQUENCE [LARGE SCALE GENOMIC DNA]</scope>
    <source>
        <strain evidence="3">CECT 8868</strain>
    </source>
</reference>
<evidence type="ECO:0000313" key="2">
    <source>
        <dbReference type="EMBL" id="SMX40247.1"/>
    </source>
</evidence>
<evidence type="ECO:0000313" key="3">
    <source>
        <dbReference type="Proteomes" id="UP000203464"/>
    </source>
</evidence>
<sequence>MQIECIPEYALTAADDQSIADLLLRGFAEDFGGRSYHQQRHHMRIIARNGGAMIGHMAICYRDVCLGENLTTICGLAEVVTAPETRGKGVATQLLKAAITFAESTQAKFFVLFGDRPIYAGHGFITVGNVITYTSLDYAKTGQVITRETQALMVLPLTDQPWDEAAPLDLLGWNF</sequence>
<proteinExistence type="predicted"/>
<feature type="domain" description="N-acetyltransferase" evidence="1">
    <location>
        <begin position="6"/>
        <end position="143"/>
    </location>
</feature>
<dbReference type="AlphaFoldDB" id="A0A238KCJ3"/>
<dbReference type="OrthoDB" id="7869205at2"/>
<name>A0A238KCJ3_9RHOB</name>
<dbReference type="Proteomes" id="UP000203464">
    <property type="component" value="Unassembled WGS sequence"/>
</dbReference>
<dbReference type="InterPro" id="IPR000182">
    <property type="entry name" value="GNAT_dom"/>
</dbReference>
<evidence type="ECO:0000259" key="1">
    <source>
        <dbReference type="PROSITE" id="PS51186"/>
    </source>
</evidence>
<dbReference type="PROSITE" id="PS51186">
    <property type="entry name" value="GNAT"/>
    <property type="match status" value="1"/>
</dbReference>
<dbReference type="SUPFAM" id="SSF55729">
    <property type="entry name" value="Acyl-CoA N-acyltransferases (Nat)"/>
    <property type="match status" value="1"/>
</dbReference>
<dbReference type="EMBL" id="FXYD01000003">
    <property type="protein sequence ID" value="SMX40247.1"/>
    <property type="molecule type" value="Genomic_DNA"/>
</dbReference>
<dbReference type="GO" id="GO:0016747">
    <property type="term" value="F:acyltransferase activity, transferring groups other than amino-acyl groups"/>
    <property type="evidence" value="ECO:0007669"/>
    <property type="project" value="InterPro"/>
</dbReference>
<accession>A0A238KCJ3</accession>
<organism evidence="2 3">
    <name type="scientific">Octadecabacter ascidiaceicola</name>
    <dbReference type="NCBI Taxonomy" id="1655543"/>
    <lineage>
        <taxon>Bacteria</taxon>
        <taxon>Pseudomonadati</taxon>
        <taxon>Pseudomonadota</taxon>
        <taxon>Alphaproteobacteria</taxon>
        <taxon>Rhodobacterales</taxon>
        <taxon>Roseobacteraceae</taxon>
        <taxon>Octadecabacter</taxon>
    </lineage>
</organism>
<keyword evidence="3" id="KW-1185">Reference proteome</keyword>
<protein>
    <recommendedName>
        <fullName evidence="1">N-acetyltransferase domain-containing protein</fullName>
    </recommendedName>
</protein>